<dbReference type="InterPro" id="IPR041674">
    <property type="entry name" value="TetR_C_22"/>
</dbReference>
<comment type="caution">
    <text evidence="6">The sequence shown here is derived from an EMBL/GenBank/DDBJ whole genome shotgun (WGS) entry which is preliminary data.</text>
</comment>
<organism evidence="6 7">
    <name type="scientific">Nocardioides fonticola</name>
    <dbReference type="NCBI Taxonomy" id="450363"/>
    <lineage>
        <taxon>Bacteria</taxon>
        <taxon>Bacillati</taxon>
        <taxon>Actinomycetota</taxon>
        <taxon>Actinomycetes</taxon>
        <taxon>Propionibacteriales</taxon>
        <taxon>Nocardioidaceae</taxon>
        <taxon>Nocardioides</taxon>
    </lineage>
</organism>
<dbReference type="RefSeq" id="WP_344735528.1">
    <property type="nucleotide sequence ID" value="NZ_BAAAZH010000036.1"/>
</dbReference>
<keyword evidence="3" id="KW-0804">Transcription</keyword>
<dbReference type="Pfam" id="PF17928">
    <property type="entry name" value="TetR_C_22"/>
    <property type="match status" value="1"/>
</dbReference>
<protein>
    <submittedName>
        <fullName evidence="6">TetR/AcrR family transcriptional regulator</fullName>
    </submittedName>
</protein>
<dbReference type="InterPro" id="IPR009057">
    <property type="entry name" value="Homeodomain-like_sf"/>
</dbReference>
<sequence length="208" mass="23129">MAGSAHLRRTPTQQRSRERVDRILDTAAAIVGAEGIDGLKVSEIARQAGVPLGTVYQFFARKDDIVYALAERFVASFEEVLTGVLTQQDAVPHWRELVDLLLDTYAEHYRSQPALRELWIDARFDPEFLGADHEQNNTRFAATVAALMAEHALVDEQQLTLMVYVTWEACQALLETAFRANPDGDAAIIEQTKVLAVRYLAPAFEAGA</sequence>
<evidence type="ECO:0000313" key="6">
    <source>
        <dbReference type="EMBL" id="GAA4129593.1"/>
    </source>
</evidence>
<gene>
    <name evidence="6" type="ORF">GCM10022215_42330</name>
</gene>
<evidence type="ECO:0000313" key="7">
    <source>
        <dbReference type="Proteomes" id="UP001501495"/>
    </source>
</evidence>
<dbReference type="InterPro" id="IPR001647">
    <property type="entry name" value="HTH_TetR"/>
</dbReference>
<keyword evidence="7" id="KW-1185">Reference proteome</keyword>
<feature type="DNA-binding region" description="H-T-H motif" evidence="4">
    <location>
        <begin position="40"/>
        <end position="59"/>
    </location>
</feature>
<dbReference type="EMBL" id="BAAAZH010000036">
    <property type="protein sequence ID" value="GAA4129593.1"/>
    <property type="molecule type" value="Genomic_DNA"/>
</dbReference>
<evidence type="ECO:0000256" key="3">
    <source>
        <dbReference type="ARBA" id="ARBA00023163"/>
    </source>
</evidence>
<evidence type="ECO:0000256" key="1">
    <source>
        <dbReference type="ARBA" id="ARBA00023015"/>
    </source>
</evidence>
<dbReference type="Gene3D" id="1.10.357.10">
    <property type="entry name" value="Tetracycline Repressor, domain 2"/>
    <property type="match status" value="1"/>
</dbReference>
<keyword evidence="2 4" id="KW-0238">DNA-binding</keyword>
<dbReference type="PRINTS" id="PR00455">
    <property type="entry name" value="HTHTETR"/>
</dbReference>
<evidence type="ECO:0000256" key="4">
    <source>
        <dbReference type="PROSITE-ProRule" id="PRU00335"/>
    </source>
</evidence>
<accession>A0ABP7Y206</accession>
<dbReference type="PROSITE" id="PS50977">
    <property type="entry name" value="HTH_TETR_2"/>
    <property type="match status" value="1"/>
</dbReference>
<evidence type="ECO:0000256" key="2">
    <source>
        <dbReference type="ARBA" id="ARBA00023125"/>
    </source>
</evidence>
<dbReference type="Proteomes" id="UP001501495">
    <property type="component" value="Unassembled WGS sequence"/>
</dbReference>
<dbReference type="SUPFAM" id="SSF46689">
    <property type="entry name" value="Homeodomain-like"/>
    <property type="match status" value="1"/>
</dbReference>
<keyword evidence="1" id="KW-0805">Transcription regulation</keyword>
<dbReference type="Pfam" id="PF00440">
    <property type="entry name" value="TetR_N"/>
    <property type="match status" value="1"/>
</dbReference>
<feature type="domain" description="HTH tetR-type" evidence="5">
    <location>
        <begin position="17"/>
        <end position="77"/>
    </location>
</feature>
<name>A0ABP7Y206_9ACTN</name>
<dbReference type="PANTHER" id="PTHR30055:SF234">
    <property type="entry name" value="HTH-TYPE TRANSCRIPTIONAL REGULATOR BETI"/>
    <property type="match status" value="1"/>
</dbReference>
<proteinExistence type="predicted"/>
<dbReference type="InterPro" id="IPR050109">
    <property type="entry name" value="HTH-type_TetR-like_transc_reg"/>
</dbReference>
<evidence type="ECO:0000259" key="5">
    <source>
        <dbReference type="PROSITE" id="PS50977"/>
    </source>
</evidence>
<reference evidence="7" key="1">
    <citation type="journal article" date="2019" name="Int. J. Syst. Evol. Microbiol.">
        <title>The Global Catalogue of Microorganisms (GCM) 10K type strain sequencing project: providing services to taxonomists for standard genome sequencing and annotation.</title>
        <authorList>
            <consortium name="The Broad Institute Genomics Platform"/>
            <consortium name="The Broad Institute Genome Sequencing Center for Infectious Disease"/>
            <person name="Wu L."/>
            <person name="Ma J."/>
        </authorList>
    </citation>
    <scope>NUCLEOTIDE SEQUENCE [LARGE SCALE GENOMIC DNA]</scope>
    <source>
        <strain evidence="7">JCM 16703</strain>
    </source>
</reference>
<dbReference type="PANTHER" id="PTHR30055">
    <property type="entry name" value="HTH-TYPE TRANSCRIPTIONAL REGULATOR RUTR"/>
    <property type="match status" value="1"/>
</dbReference>